<dbReference type="AlphaFoldDB" id="M4D100"/>
<dbReference type="eggNOG" id="ENOG502SEYV">
    <property type="taxonomic scope" value="Eukaryota"/>
</dbReference>
<dbReference type="EnsemblPlants" id="Bra010149.1">
    <property type="protein sequence ID" value="Bra010149.1-P"/>
    <property type="gene ID" value="Bra010149"/>
</dbReference>
<dbReference type="Gramene" id="Bra010149.1">
    <property type="protein sequence ID" value="Bra010149.1-P"/>
    <property type="gene ID" value="Bra010149"/>
</dbReference>
<dbReference type="STRING" id="51351.M4D100"/>
<keyword evidence="3" id="KW-1185">Reference proteome</keyword>
<organism evidence="2 3">
    <name type="scientific">Brassica campestris</name>
    <name type="common">Field mustard</name>
    <dbReference type="NCBI Taxonomy" id="3711"/>
    <lineage>
        <taxon>Eukaryota</taxon>
        <taxon>Viridiplantae</taxon>
        <taxon>Streptophyta</taxon>
        <taxon>Embryophyta</taxon>
        <taxon>Tracheophyta</taxon>
        <taxon>Spermatophyta</taxon>
        <taxon>Magnoliopsida</taxon>
        <taxon>eudicotyledons</taxon>
        <taxon>Gunneridae</taxon>
        <taxon>Pentapetalae</taxon>
        <taxon>rosids</taxon>
        <taxon>malvids</taxon>
        <taxon>Brassicales</taxon>
        <taxon>Brassicaceae</taxon>
        <taxon>Brassiceae</taxon>
        <taxon>Brassica</taxon>
    </lineage>
</organism>
<reference evidence="2 3" key="1">
    <citation type="journal article" date="2011" name="Nat. Genet.">
        <title>The genome of the mesopolyploid crop species Brassica rapa.</title>
        <authorList>
            <consortium name="Brassica rapa Genome Sequencing Project Consortium"/>
            <person name="Wang X."/>
            <person name="Wang H."/>
            <person name="Wang J."/>
            <person name="Sun R."/>
            <person name="Wu J."/>
            <person name="Liu S."/>
            <person name="Bai Y."/>
            <person name="Mun J.H."/>
            <person name="Bancroft I."/>
            <person name="Cheng F."/>
            <person name="Huang S."/>
            <person name="Li X."/>
            <person name="Hua W."/>
            <person name="Wang J."/>
            <person name="Wang X."/>
            <person name="Freeling M."/>
            <person name="Pires J.C."/>
            <person name="Paterson A.H."/>
            <person name="Chalhoub B."/>
            <person name="Wang B."/>
            <person name="Hayward A."/>
            <person name="Sharpe A.G."/>
            <person name="Park B.S."/>
            <person name="Weisshaar B."/>
            <person name="Liu B."/>
            <person name="Li B."/>
            <person name="Liu B."/>
            <person name="Tong C."/>
            <person name="Song C."/>
            <person name="Duran C."/>
            <person name="Peng C."/>
            <person name="Geng C."/>
            <person name="Koh C."/>
            <person name="Lin C."/>
            <person name="Edwards D."/>
            <person name="Mu D."/>
            <person name="Shen D."/>
            <person name="Soumpourou E."/>
            <person name="Li F."/>
            <person name="Fraser F."/>
            <person name="Conant G."/>
            <person name="Lassalle G."/>
            <person name="King G.J."/>
            <person name="Bonnema G."/>
            <person name="Tang H."/>
            <person name="Wang H."/>
            <person name="Belcram H."/>
            <person name="Zhou H."/>
            <person name="Hirakawa H."/>
            <person name="Abe H."/>
            <person name="Guo H."/>
            <person name="Wang H."/>
            <person name="Jin H."/>
            <person name="Parkin I.A."/>
            <person name="Batley J."/>
            <person name="Kim J.S."/>
            <person name="Just J."/>
            <person name="Li J."/>
            <person name="Xu J."/>
            <person name="Deng J."/>
            <person name="Kim J.A."/>
            <person name="Li J."/>
            <person name="Yu J."/>
            <person name="Meng J."/>
            <person name="Wang J."/>
            <person name="Min J."/>
            <person name="Poulain J."/>
            <person name="Wang J."/>
            <person name="Hatakeyama K."/>
            <person name="Wu K."/>
            <person name="Wang L."/>
            <person name="Fang L."/>
            <person name="Trick M."/>
            <person name="Links M.G."/>
            <person name="Zhao M."/>
            <person name="Jin M."/>
            <person name="Ramchiary N."/>
            <person name="Drou N."/>
            <person name="Berkman P.J."/>
            <person name="Cai Q."/>
            <person name="Huang Q."/>
            <person name="Li R."/>
            <person name="Tabata S."/>
            <person name="Cheng S."/>
            <person name="Zhang S."/>
            <person name="Zhang S."/>
            <person name="Huang S."/>
            <person name="Sato S."/>
            <person name="Sun S."/>
            <person name="Kwon S.J."/>
            <person name="Choi S.R."/>
            <person name="Lee T.H."/>
            <person name="Fan W."/>
            <person name="Zhao X."/>
            <person name="Tan X."/>
            <person name="Xu X."/>
            <person name="Wang Y."/>
            <person name="Qiu Y."/>
            <person name="Yin Y."/>
            <person name="Li Y."/>
            <person name="Du Y."/>
            <person name="Liao Y."/>
            <person name="Lim Y."/>
            <person name="Narusaka Y."/>
            <person name="Wang Y."/>
            <person name="Wang Z."/>
            <person name="Li Z."/>
            <person name="Wang Z."/>
            <person name="Xiong Z."/>
            <person name="Zhang Z."/>
        </authorList>
    </citation>
    <scope>NUCLEOTIDE SEQUENCE [LARGE SCALE GENOMIC DNA]</scope>
    <source>
        <strain evidence="2 3">cv. Chiifu-401-42</strain>
    </source>
</reference>
<reference evidence="2" key="3">
    <citation type="submission" date="2023-03" db="UniProtKB">
        <authorList>
            <consortium name="EnsemblPlants"/>
        </authorList>
    </citation>
    <scope>IDENTIFICATION</scope>
    <source>
        <strain evidence="2">cv. Chiifu-401-42</strain>
    </source>
</reference>
<feature type="compositionally biased region" description="Pro residues" evidence="1">
    <location>
        <begin position="25"/>
        <end position="34"/>
    </location>
</feature>
<name>M4D100_BRACM</name>
<dbReference type="HOGENOM" id="CLU_1828039_0_0_1"/>
<feature type="region of interest" description="Disordered" evidence="1">
    <location>
        <begin position="1"/>
        <end position="48"/>
    </location>
</feature>
<evidence type="ECO:0000313" key="2">
    <source>
        <dbReference type="EnsemblPlants" id="Bra010149.1-P"/>
    </source>
</evidence>
<reference evidence="2 3" key="2">
    <citation type="journal article" date="2018" name="Hortic Res">
        <title>Improved Brassica rapa reference genome by single-molecule sequencing and chromosome conformation capture technologies.</title>
        <authorList>
            <person name="Zhang L."/>
            <person name="Cai X."/>
            <person name="Wu J."/>
            <person name="Liu M."/>
            <person name="Grob S."/>
            <person name="Cheng F."/>
            <person name="Liang J."/>
            <person name="Cai C."/>
            <person name="Liu Z."/>
            <person name="Liu B."/>
            <person name="Wang F."/>
            <person name="Li S."/>
            <person name="Liu F."/>
            <person name="Li X."/>
            <person name="Cheng L."/>
            <person name="Yang W."/>
            <person name="Li M.H."/>
            <person name="Grossniklaus U."/>
            <person name="Zheng H."/>
            <person name="Wang X."/>
        </authorList>
    </citation>
    <scope>NUCLEOTIDE SEQUENCE [LARGE SCALE GENOMIC DNA]</scope>
    <source>
        <strain evidence="2 3">cv. Chiifu-401-42</strain>
    </source>
</reference>
<sequence length="141" mass="15298">MTVREMAEDLGLAHPFPTAIAPDPQHTPKPPSPTPEARDPPLAPSDITKSYAKVLSPRMVNCKTSASTRDFSPSTIANLLRFRALGAYSYPTTMCGRYSPLSGMDSDLEAFSHYPADGSFAALPGQTAAKTNYLNQRFLSY</sequence>
<proteinExistence type="predicted"/>
<dbReference type="InParanoid" id="M4D100"/>
<accession>M4D100</accession>
<protein>
    <submittedName>
        <fullName evidence="2">Uncharacterized protein</fullName>
    </submittedName>
</protein>
<dbReference type="Proteomes" id="UP000011750">
    <property type="component" value="Chromosome A06"/>
</dbReference>
<evidence type="ECO:0000256" key="1">
    <source>
        <dbReference type="SAM" id="MobiDB-lite"/>
    </source>
</evidence>
<evidence type="ECO:0000313" key="3">
    <source>
        <dbReference type="Proteomes" id="UP000011750"/>
    </source>
</evidence>